<organism evidence="2 3">
    <name type="scientific">Knipowitschia caucasica</name>
    <name type="common">Caucasian dwarf goby</name>
    <name type="synonym">Pomatoschistus caucasicus</name>
    <dbReference type="NCBI Taxonomy" id="637954"/>
    <lineage>
        <taxon>Eukaryota</taxon>
        <taxon>Metazoa</taxon>
        <taxon>Chordata</taxon>
        <taxon>Craniata</taxon>
        <taxon>Vertebrata</taxon>
        <taxon>Euteleostomi</taxon>
        <taxon>Actinopterygii</taxon>
        <taxon>Neopterygii</taxon>
        <taxon>Teleostei</taxon>
        <taxon>Neoteleostei</taxon>
        <taxon>Acanthomorphata</taxon>
        <taxon>Gobiaria</taxon>
        <taxon>Gobiiformes</taxon>
        <taxon>Gobioidei</taxon>
        <taxon>Gobiidae</taxon>
        <taxon>Gobiinae</taxon>
        <taxon>Knipowitschia</taxon>
    </lineage>
</organism>
<protein>
    <submittedName>
        <fullName evidence="2">Uncharacterized protein</fullName>
    </submittedName>
</protein>
<dbReference type="EMBL" id="OZ035843">
    <property type="protein sequence ID" value="CAL1596762.1"/>
    <property type="molecule type" value="Genomic_DNA"/>
</dbReference>
<sequence length="147" mass="16072">MALLTEGVSHHTPPPGSLSHPDQRGSCRGVTGVDVPCHEATPPDKTEGNMWTSCCEYASHCDVFGAKGGMLRRRKRTAASAPVPVGPWSPPLAGHLSPVIQPPSVRFFGLDARLIWWHRRTELEKCSYQAHVETVISQWAFGCTSWG</sequence>
<evidence type="ECO:0000256" key="1">
    <source>
        <dbReference type="SAM" id="MobiDB-lite"/>
    </source>
</evidence>
<proteinExistence type="predicted"/>
<evidence type="ECO:0000313" key="2">
    <source>
        <dbReference type="EMBL" id="CAL1596762.1"/>
    </source>
</evidence>
<accession>A0AAV2L3A0</accession>
<keyword evidence="3" id="KW-1185">Reference proteome</keyword>
<dbReference type="AlphaFoldDB" id="A0AAV2L3A0"/>
<name>A0AAV2L3A0_KNICA</name>
<gene>
    <name evidence="2" type="ORF">KC01_LOCUS25387</name>
</gene>
<dbReference type="Proteomes" id="UP001497482">
    <property type="component" value="Chromosome 21"/>
</dbReference>
<evidence type="ECO:0000313" key="3">
    <source>
        <dbReference type="Proteomes" id="UP001497482"/>
    </source>
</evidence>
<reference evidence="2 3" key="1">
    <citation type="submission" date="2024-04" db="EMBL/GenBank/DDBJ databases">
        <authorList>
            <person name="Waldvogel A.-M."/>
            <person name="Schoenle A."/>
        </authorList>
    </citation>
    <scope>NUCLEOTIDE SEQUENCE [LARGE SCALE GENOMIC DNA]</scope>
</reference>
<feature type="region of interest" description="Disordered" evidence="1">
    <location>
        <begin position="1"/>
        <end position="27"/>
    </location>
</feature>